<dbReference type="Proteomes" id="UP000192042">
    <property type="component" value="Chromosome I"/>
</dbReference>
<dbReference type="RefSeq" id="WP_155970015.1">
    <property type="nucleotide sequence ID" value="NZ_LT828648.1"/>
</dbReference>
<accession>A0A1W1I576</accession>
<sequence>MIRGYDRPHAVRTARMCAAVAGALGHDPDRVRQYQIACLLHDLGRAGLDRRLFGKIWSWAKAHGIPTRPREWRTIHPETVYGRETEAFLSRYRQELKADGIDMTPWAVEQVEMRLGYARRLARRLRAVRSGIKKLGIRWEPWMQAVMLYYYYPEKLAGAEPWVKQLAEVLVACEQFEAYSNQRRGRDYYLRQKETIPEAFAYLGTLERDGMVSADVMDALTRLAADGTFDDVLAEARGRRLTPMDRKALRRLKR</sequence>
<dbReference type="AlphaFoldDB" id="A0A1W1I576"/>
<proteinExistence type="predicted"/>
<gene>
    <name evidence="1" type="ORF">NSJP_1978</name>
</gene>
<reference evidence="1 2" key="1">
    <citation type="submission" date="2017-03" db="EMBL/GenBank/DDBJ databases">
        <authorList>
            <person name="Afonso C.L."/>
            <person name="Miller P.J."/>
            <person name="Scott M.A."/>
            <person name="Spackman E."/>
            <person name="Goraichik I."/>
            <person name="Dimitrov K.M."/>
            <person name="Suarez D.L."/>
            <person name="Swayne D.E."/>
        </authorList>
    </citation>
    <scope>NUCLEOTIDE SEQUENCE [LARGE SCALE GENOMIC DNA]</scope>
    <source>
        <strain evidence="1">Genome sequencing of Nitrospira japonica strain NJ11</strain>
    </source>
</reference>
<keyword evidence="2" id="KW-1185">Reference proteome</keyword>
<dbReference type="EMBL" id="LT828648">
    <property type="protein sequence ID" value="SLM48150.1"/>
    <property type="molecule type" value="Genomic_DNA"/>
</dbReference>
<dbReference type="Gene3D" id="1.10.3210.10">
    <property type="entry name" value="Hypothetical protein af1432"/>
    <property type="match status" value="1"/>
</dbReference>
<name>A0A1W1I576_9BACT</name>
<evidence type="ECO:0008006" key="3">
    <source>
        <dbReference type="Google" id="ProtNLM"/>
    </source>
</evidence>
<evidence type="ECO:0000313" key="1">
    <source>
        <dbReference type="EMBL" id="SLM48150.1"/>
    </source>
</evidence>
<dbReference type="CDD" id="cd00077">
    <property type="entry name" value="HDc"/>
    <property type="match status" value="1"/>
</dbReference>
<dbReference type="STRING" id="1325564.NSJP_1978"/>
<protein>
    <recommendedName>
        <fullName evidence="3">HD domain-containing protein</fullName>
    </recommendedName>
</protein>
<organism evidence="1 2">
    <name type="scientific">Nitrospira japonica</name>
    <dbReference type="NCBI Taxonomy" id="1325564"/>
    <lineage>
        <taxon>Bacteria</taxon>
        <taxon>Pseudomonadati</taxon>
        <taxon>Nitrospirota</taxon>
        <taxon>Nitrospiria</taxon>
        <taxon>Nitrospirales</taxon>
        <taxon>Nitrospiraceae</taxon>
        <taxon>Nitrospira</taxon>
    </lineage>
</organism>
<dbReference type="OrthoDB" id="9778739at2"/>
<dbReference type="SUPFAM" id="SSF109604">
    <property type="entry name" value="HD-domain/PDEase-like"/>
    <property type="match status" value="1"/>
</dbReference>
<dbReference type="KEGG" id="nja:NSJP_1978"/>
<dbReference type="InterPro" id="IPR003607">
    <property type="entry name" value="HD/PDEase_dom"/>
</dbReference>
<evidence type="ECO:0000313" key="2">
    <source>
        <dbReference type="Proteomes" id="UP000192042"/>
    </source>
</evidence>